<protein>
    <submittedName>
        <fullName evidence="2">Metal-binding protein</fullName>
    </submittedName>
</protein>
<dbReference type="KEGG" id="crs:FQB35_14135"/>
<evidence type="ECO:0000313" key="2">
    <source>
        <dbReference type="EMBL" id="QEK13317.1"/>
    </source>
</evidence>
<keyword evidence="3" id="KW-1185">Reference proteome</keyword>
<sequence length="86" mass="10206">MSENYKFNQNRKCEYFPCHNVKDEENFNCLFCFCPLYMLKDKCGGNFTYVNNIKDCSKCTIPHSKGAYEYIMSKMDEVIRIGSERE</sequence>
<dbReference type="RefSeq" id="WP_148810489.1">
    <property type="nucleotide sequence ID" value="NZ_CP042243.1"/>
</dbReference>
<name>A0A5C0SI12_CRATE</name>
<reference evidence="2 3" key="1">
    <citation type="submission" date="2019-07" db="EMBL/GenBank/DDBJ databases">
        <title>Complete genome of Crassaminicella thermophila SY095.</title>
        <authorList>
            <person name="Li X."/>
        </authorList>
    </citation>
    <scope>NUCLEOTIDE SEQUENCE [LARGE SCALE GENOMIC DNA]</scope>
    <source>
        <strain evidence="2 3">SY095</strain>
    </source>
</reference>
<evidence type="ECO:0000259" key="1">
    <source>
        <dbReference type="Pfam" id="PF04071"/>
    </source>
</evidence>
<dbReference type="Proteomes" id="UP000324646">
    <property type="component" value="Chromosome"/>
</dbReference>
<organism evidence="2 3">
    <name type="scientific">Crassaminicella thermophila</name>
    <dbReference type="NCBI Taxonomy" id="2599308"/>
    <lineage>
        <taxon>Bacteria</taxon>
        <taxon>Bacillati</taxon>
        <taxon>Bacillota</taxon>
        <taxon>Clostridia</taxon>
        <taxon>Eubacteriales</taxon>
        <taxon>Clostridiaceae</taxon>
        <taxon>Crassaminicella</taxon>
    </lineage>
</organism>
<dbReference type="EMBL" id="CP042243">
    <property type="protein sequence ID" value="QEK13317.1"/>
    <property type="molecule type" value="Genomic_DNA"/>
</dbReference>
<dbReference type="InterPro" id="IPR007212">
    <property type="entry name" value="Zf-like"/>
</dbReference>
<dbReference type="OrthoDB" id="9799337at2"/>
<proteinExistence type="predicted"/>
<accession>A0A5C0SI12</accession>
<dbReference type="Pfam" id="PF04071">
    <property type="entry name" value="zf-like"/>
    <property type="match status" value="1"/>
</dbReference>
<evidence type="ECO:0000313" key="3">
    <source>
        <dbReference type="Proteomes" id="UP000324646"/>
    </source>
</evidence>
<dbReference type="AlphaFoldDB" id="A0A5C0SI12"/>
<feature type="domain" description="Cysteine-rich small" evidence="1">
    <location>
        <begin position="4"/>
        <end position="82"/>
    </location>
</feature>
<gene>
    <name evidence="2" type="ORF">FQB35_14135</name>
</gene>